<dbReference type="InterPro" id="IPR021827">
    <property type="entry name" value="Nup186/Nup192/Nup205"/>
</dbReference>
<protein>
    <recommendedName>
        <fullName evidence="7">Exportin-1 C-terminal domain-containing protein</fullName>
    </recommendedName>
</protein>
<evidence type="ECO:0000256" key="2">
    <source>
        <dbReference type="ARBA" id="ARBA00005892"/>
    </source>
</evidence>
<gene>
    <name evidence="5" type="ORF">M9Y10_004605</name>
</gene>
<comment type="subcellular location">
    <subcellularLocation>
        <location evidence="1">Nucleus</location>
    </subcellularLocation>
</comment>
<keyword evidence="6" id="KW-1185">Reference proteome</keyword>
<reference evidence="5 6" key="1">
    <citation type="submission" date="2024-04" db="EMBL/GenBank/DDBJ databases">
        <title>Tritrichomonas musculus Genome.</title>
        <authorList>
            <person name="Alves-Ferreira E."/>
            <person name="Grigg M."/>
            <person name="Lorenzi H."/>
            <person name="Galac M."/>
        </authorList>
    </citation>
    <scope>NUCLEOTIDE SEQUENCE [LARGE SCALE GENOMIC DNA]</scope>
    <source>
        <strain evidence="5 6">EAF2021</strain>
    </source>
</reference>
<dbReference type="PANTHER" id="PTHR31344:SF0">
    <property type="entry name" value="NUCLEAR PORE COMPLEX PROTEIN NUP205"/>
    <property type="match status" value="1"/>
</dbReference>
<evidence type="ECO:0000313" key="5">
    <source>
        <dbReference type="EMBL" id="KAK8877842.1"/>
    </source>
</evidence>
<keyword evidence="4" id="KW-0539">Nucleus</keyword>
<evidence type="ECO:0000256" key="4">
    <source>
        <dbReference type="ARBA" id="ARBA00023242"/>
    </source>
</evidence>
<evidence type="ECO:0000256" key="1">
    <source>
        <dbReference type="ARBA" id="ARBA00004123"/>
    </source>
</evidence>
<accession>A0ABR2JJ64</accession>
<name>A0ABR2JJ64_9EUKA</name>
<comment type="caution">
    <text evidence="5">The sequence shown here is derived from an EMBL/GenBank/DDBJ whole genome shotgun (WGS) entry which is preliminary data.</text>
</comment>
<dbReference type="Pfam" id="PF11894">
    <property type="entry name" value="Nup192"/>
    <property type="match status" value="1"/>
</dbReference>
<sequence>MTKNENATNNDPEHDFFEILNCDEIDANLITSTIQKSQDTISNILNIPTNTLILNYEIFTRHPFGGSLREREAHPFYKALLYVSQFFCLLYKSQKNIKQFSDQVRSVLHDDWDNCTKCPQLQQLMKAAFGIISGDDELMDSSFQPKYISFLADVFILQSTLCSSCFFQHILTAIGQIFVLIPAENYTNRINAFRDSERNSTGNDEHSKDFQSFLRLVGNISRLRKGNDDFAYKFHQEGNVFIHYATDFISKSLFATFIDTLAALTKSTAIADNFYKRLNESLSDINNLKHIVEVFSGYASDFQNNEINQHKLDYDDANSLEAILHLLSGFFTYSKAIRDDILDDPNRRYDENQASFVPSLINLISSPIPASLKAAIFDTLSSITVETRRAEDIWQQLESSQILTKNSVQTGKGGIISDIDVVETDAKTYPLMRSFIVFLSSFLASKPSPEILEYGSRYFKIQHQFLLEQGLLKLRSRIYSHFHEKWSILSKICQTWTNLLLLDNKKAYACLMQTALCDFRFIGELITLINEDDIPEESLLCMFRLLLLIIENEPEFLKTMNPSDRIFYTPITKRFSWSSSALVKIIQCVASNDYDLQLVTLNFAQHLAKDSPNITQVVFSRPQAKAILSFKKVIDVDDKEFEEKGRNVRNTLLEFLISLRSSSYFVRHVCNFDLMDPPQSIINSTLEKGILPEILRKMKETEAAKNYPSFAANSLKFFLMICDDPLTSKPLLNLLRISPQSFFDKQLRMLQAANSRCSLTTIGCFLQLLARETMDSMHDSFSSTTLLTFRILMETNGFREQSRQQIVLFDEFIERIDDSREGECVSRGIFETTIAYISSTSALKRMVDNQGHWAKIWCQFIIHLFEKMSSLVNENSINFLSQAVGIISLFLFSDQKLGEITIEDRIKIFNHACHALGALNRNVYSRHIKLGIYSLLSCMKLDGLESSFRDQETNLVGNLADDIEADTPVLKASVYAAAESIIKMTSVDILQNVFIIRAIQSIQSEQREKDSNNDYSENGSHSDSNYFIENPGASLMIAAQYSFFNRLLASMPNEYQSFLVENSLIARISREFFWNIIRESFFSSTQFLMSETILQVASKALHVITNLCIFDIENESVKNEVSQFFSDYFEEQFLPIFHFPETLTLSALKFLLDLAEFFSFMPDQMTVAQRNELKKVIRETKRQFIDNSEKIRDKVRVCGEKSFSLPPPEIMKEVDEVIDQFKKFDF</sequence>
<comment type="similarity">
    <text evidence="2">Belongs to the NUP186/NUP192/NUP205 family.</text>
</comment>
<dbReference type="SUPFAM" id="SSF48371">
    <property type="entry name" value="ARM repeat"/>
    <property type="match status" value="1"/>
</dbReference>
<evidence type="ECO:0000313" key="6">
    <source>
        <dbReference type="Proteomes" id="UP001470230"/>
    </source>
</evidence>
<organism evidence="5 6">
    <name type="scientific">Tritrichomonas musculus</name>
    <dbReference type="NCBI Taxonomy" id="1915356"/>
    <lineage>
        <taxon>Eukaryota</taxon>
        <taxon>Metamonada</taxon>
        <taxon>Parabasalia</taxon>
        <taxon>Tritrichomonadida</taxon>
        <taxon>Tritrichomonadidae</taxon>
        <taxon>Tritrichomonas</taxon>
    </lineage>
</organism>
<dbReference type="PANTHER" id="PTHR31344">
    <property type="entry name" value="NUCLEAR PORE COMPLEX PROTEIN NUP205"/>
    <property type="match status" value="1"/>
</dbReference>
<proteinExistence type="inferred from homology"/>
<evidence type="ECO:0000256" key="3">
    <source>
        <dbReference type="ARBA" id="ARBA00022448"/>
    </source>
</evidence>
<dbReference type="Proteomes" id="UP001470230">
    <property type="component" value="Unassembled WGS sequence"/>
</dbReference>
<keyword evidence="3" id="KW-0813">Transport</keyword>
<evidence type="ECO:0008006" key="7">
    <source>
        <dbReference type="Google" id="ProtNLM"/>
    </source>
</evidence>
<dbReference type="InterPro" id="IPR016024">
    <property type="entry name" value="ARM-type_fold"/>
</dbReference>
<dbReference type="EMBL" id="JAPFFF010000011">
    <property type="protein sequence ID" value="KAK8877842.1"/>
    <property type="molecule type" value="Genomic_DNA"/>
</dbReference>